<accession>A0AAU9IWH5</accession>
<feature type="compositionally biased region" description="Polar residues" evidence="1">
    <location>
        <begin position="312"/>
        <end position="321"/>
    </location>
</feature>
<name>A0AAU9IWH5_9CILI</name>
<dbReference type="Proteomes" id="UP001162131">
    <property type="component" value="Unassembled WGS sequence"/>
</dbReference>
<reference evidence="2" key="1">
    <citation type="submission" date="2021-09" db="EMBL/GenBank/DDBJ databases">
        <authorList>
            <consortium name="AG Swart"/>
            <person name="Singh M."/>
            <person name="Singh A."/>
            <person name="Seah K."/>
            <person name="Emmerich C."/>
        </authorList>
    </citation>
    <scope>NUCLEOTIDE SEQUENCE</scope>
    <source>
        <strain evidence="2">ATCC30299</strain>
    </source>
</reference>
<feature type="region of interest" description="Disordered" evidence="1">
    <location>
        <begin position="305"/>
        <end position="337"/>
    </location>
</feature>
<evidence type="ECO:0000313" key="3">
    <source>
        <dbReference type="Proteomes" id="UP001162131"/>
    </source>
</evidence>
<proteinExistence type="predicted"/>
<evidence type="ECO:0000256" key="1">
    <source>
        <dbReference type="SAM" id="MobiDB-lite"/>
    </source>
</evidence>
<protein>
    <submittedName>
        <fullName evidence="2">Uncharacterized protein</fullName>
    </submittedName>
</protein>
<evidence type="ECO:0000313" key="2">
    <source>
        <dbReference type="EMBL" id="CAG9318053.1"/>
    </source>
</evidence>
<comment type="caution">
    <text evidence="2">The sequence shown here is derived from an EMBL/GenBank/DDBJ whole genome shotgun (WGS) entry which is preliminary data.</text>
</comment>
<sequence length="392" mass="44944">MKLSIPANESQNRLLLKDIDIPLCPEDLYGQEESNPNIFESTIPIHAFAEPNLNLYSSSRPVTAPTTRRHNLRPNKQAQKVSDIMNMTFTSPKSSIESRSQLCDSLRFKPMNLSRLSRNCRSASKTRDSVNINKQSMHPKVKLMRGYHKNDEELIDNKELYQIAKSKSIEAILKLNSKNPESIGVAVLQLEKEEQVHKPKIKPTLAESRGNSPLRDTQKLSDFALEIKNKIWNRKNTANNPETSQKVLKKEENEEIWNLSTQEDTESGYKAARYEGVSVLSKILLQQRSQLHYFEASLDWLPCPQSPKHSSRPGTQASPTNRYKDLQRPATQSPRKSFKTFQIFENEPQNIIESTRISPFARQFIPKTPKKSNKDIITVIPKKYYFGSKAHI</sequence>
<dbReference type="EMBL" id="CAJZBQ010000020">
    <property type="protein sequence ID" value="CAG9318053.1"/>
    <property type="molecule type" value="Genomic_DNA"/>
</dbReference>
<organism evidence="2 3">
    <name type="scientific">Blepharisma stoltei</name>
    <dbReference type="NCBI Taxonomy" id="1481888"/>
    <lineage>
        <taxon>Eukaryota</taxon>
        <taxon>Sar</taxon>
        <taxon>Alveolata</taxon>
        <taxon>Ciliophora</taxon>
        <taxon>Postciliodesmatophora</taxon>
        <taxon>Heterotrichea</taxon>
        <taxon>Heterotrichida</taxon>
        <taxon>Blepharismidae</taxon>
        <taxon>Blepharisma</taxon>
    </lineage>
</organism>
<gene>
    <name evidence="2" type="ORF">BSTOLATCC_MIC20537</name>
</gene>
<dbReference type="AlphaFoldDB" id="A0AAU9IWH5"/>
<keyword evidence="3" id="KW-1185">Reference proteome</keyword>